<accession>A0A8S5NND1</accession>
<name>A0A8S5NND1_9CAUD</name>
<reference evidence="1" key="1">
    <citation type="journal article" date="2021" name="Proc. Natl. Acad. Sci. U.S.A.">
        <title>A Catalog of Tens of Thousands of Viruses from Human Metagenomes Reveals Hidden Associations with Chronic Diseases.</title>
        <authorList>
            <person name="Tisza M.J."/>
            <person name="Buck C.B."/>
        </authorList>
    </citation>
    <scope>NUCLEOTIDE SEQUENCE</scope>
    <source>
        <strain evidence="1">CtagO6</strain>
    </source>
</reference>
<organism evidence="1">
    <name type="scientific">Myoviridae sp. ctagO6</name>
    <dbReference type="NCBI Taxonomy" id="2826667"/>
    <lineage>
        <taxon>Viruses</taxon>
        <taxon>Duplodnaviria</taxon>
        <taxon>Heunggongvirae</taxon>
        <taxon>Uroviricota</taxon>
        <taxon>Caudoviricetes</taxon>
    </lineage>
</organism>
<dbReference type="EMBL" id="BK015215">
    <property type="protein sequence ID" value="DAD96309.1"/>
    <property type="molecule type" value="Genomic_DNA"/>
</dbReference>
<proteinExistence type="predicted"/>
<protein>
    <submittedName>
        <fullName evidence="1">Holin protein</fullName>
    </submittedName>
</protein>
<sequence length="114" mass="12717">MGDIICAAITATASIVCAFAAAALKRREKHEDRRAEAEKTRDAKILALCESQKIVMLDRIRYLGQKYIEAGEIDFDDRRILNAMHDSYHNGLGGNGDADVVMQEVNKLPLRRAN</sequence>
<evidence type="ECO:0000313" key="1">
    <source>
        <dbReference type="EMBL" id="DAD96309.1"/>
    </source>
</evidence>